<organism evidence="1">
    <name type="scientific">Oryza meridionalis</name>
    <dbReference type="NCBI Taxonomy" id="40149"/>
    <lineage>
        <taxon>Eukaryota</taxon>
        <taxon>Viridiplantae</taxon>
        <taxon>Streptophyta</taxon>
        <taxon>Embryophyta</taxon>
        <taxon>Tracheophyta</taxon>
        <taxon>Spermatophyta</taxon>
        <taxon>Magnoliopsida</taxon>
        <taxon>Liliopsida</taxon>
        <taxon>Poales</taxon>
        <taxon>Poaceae</taxon>
        <taxon>BOP clade</taxon>
        <taxon>Oryzoideae</taxon>
        <taxon>Oryzeae</taxon>
        <taxon>Oryzinae</taxon>
        <taxon>Oryza</taxon>
    </lineage>
</organism>
<reference evidence="1" key="2">
    <citation type="submission" date="2018-05" db="EMBL/GenBank/DDBJ databases">
        <title>OmerRS3 (Oryza meridionalis Reference Sequence Version 3).</title>
        <authorList>
            <person name="Zhang J."/>
            <person name="Kudrna D."/>
            <person name="Lee S."/>
            <person name="Talag J."/>
            <person name="Welchert J."/>
            <person name="Wing R.A."/>
        </authorList>
    </citation>
    <scope>NUCLEOTIDE SEQUENCE [LARGE SCALE GENOMIC DNA]</scope>
    <source>
        <strain evidence="1">cv. OR44</strain>
    </source>
</reference>
<name>A0A0E0CML5_9ORYZ</name>
<dbReference type="Proteomes" id="UP000008021">
    <property type="component" value="Chromosome 2"/>
</dbReference>
<dbReference type="HOGENOM" id="CLU_2691911_0_0_1"/>
<evidence type="ECO:0000313" key="1">
    <source>
        <dbReference type="EnsemblPlants" id="OMERI02G21720.1"/>
    </source>
</evidence>
<protein>
    <submittedName>
        <fullName evidence="1">Uncharacterized protein</fullName>
    </submittedName>
</protein>
<evidence type="ECO:0000313" key="2">
    <source>
        <dbReference type="Proteomes" id="UP000008021"/>
    </source>
</evidence>
<accession>A0A0E0CML5</accession>
<reference evidence="1" key="1">
    <citation type="submission" date="2015-04" db="UniProtKB">
        <authorList>
            <consortium name="EnsemblPlants"/>
        </authorList>
    </citation>
    <scope>IDENTIFICATION</scope>
</reference>
<sequence>MAAVHMTNIFDYGLDLSSGGERQRYPLPPMSSVGGGGRRPWPLMRGDGPVFNVTSLVNQHMTDIWYKDNIKVSD</sequence>
<dbReference type="EnsemblPlants" id="OMERI02G21720.1">
    <property type="protein sequence ID" value="OMERI02G21720.1"/>
    <property type="gene ID" value="OMERI02G21720"/>
</dbReference>
<dbReference type="Gramene" id="OMERI02G21720.1">
    <property type="protein sequence ID" value="OMERI02G21720.1"/>
    <property type="gene ID" value="OMERI02G21720"/>
</dbReference>
<keyword evidence="2" id="KW-1185">Reference proteome</keyword>
<proteinExistence type="predicted"/>
<dbReference type="AlphaFoldDB" id="A0A0E0CML5"/>